<dbReference type="Proteomes" id="UP000051295">
    <property type="component" value="Unassembled WGS sequence"/>
</dbReference>
<accession>A0A0T5NWA9</accession>
<dbReference type="STRING" id="1641875.XM53_07830"/>
<dbReference type="RefSeq" id="WP_057792015.1">
    <property type="nucleotide sequence ID" value="NZ_LAXJ01000007.1"/>
</dbReference>
<comment type="caution">
    <text evidence="2">The sequence shown here is derived from an EMBL/GenBank/DDBJ whole genome shotgun (WGS) entry which is preliminary data.</text>
</comment>
<feature type="chain" id="PRO_5006663978" description="Lipid A deacylase LpxR family protein" evidence="1">
    <location>
        <begin position="21"/>
        <end position="308"/>
    </location>
</feature>
<evidence type="ECO:0000313" key="3">
    <source>
        <dbReference type="Proteomes" id="UP000051295"/>
    </source>
</evidence>
<reference evidence="2 3" key="1">
    <citation type="submission" date="2015-04" db="EMBL/GenBank/DDBJ databases">
        <title>The draft genome sequence of Roseovarius sp.R12b.</title>
        <authorList>
            <person name="Li G."/>
            <person name="Lai Q."/>
            <person name="Shao Z."/>
            <person name="Yan P."/>
        </authorList>
    </citation>
    <scope>NUCLEOTIDE SEQUENCE [LARGE SCALE GENOMIC DNA]</scope>
    <source>
        <strain evidence="2 3">R12B</strain>
    </source>
</reference>
<dbReference type="OrthoDB" id="7721289at2"/>
<dbReference type="Pfam" id="PF09982">
    <property type="entry name" value="LpxR"/>
    <property type="match status" value="1"/>
</dbReference>
<dbReference type="InterPro" id="IPR018707">
    <property type="entry name" value="LpxR"/>
</dbReference>
<evidence type="ECO:0008006" key="4">
    <source>
        <dbReference type="Google" id="ProtNLM"/>
    </source>
</evidence>
<keyword evidence="1" id="KW-0732">Signal</keyword>
<proteinExistence type="predicted"/>
<evidence type="ECO:0000256" key="1">
    <source>
        <dbReference type="SAM" id="SignalP"/>
    </source>
</evidence>
<gene>
    <name evidence="2" type="ORF">XM53_07830</name>
</gene>
<keyword evidence="3" id="KW-1185">Reference proteome</keyword>
<dbReference type="InterPro" id="IPR037107">
    <property type="entry name" value="Put_OMP_sf"/>
</dbReference>
<dbReference type="PATRIC" id="fig|1641875.4.peg.3967"/>
<dbReference type="EMBL" id="LAXJ01000007">
    <property type="protein sequence ID" value="KRS13056.1"/>
    <property type="molecule type" value="Genomic_DNA"/>
</dbReference>
<protein>
    <recommendedName>
        <fullName evidence="4">Lipid A deacylase LpxR family protein</fullName>
    </recommendedName>
</protein>
<dbReference type="Gene3D" id="2.40.128.140">
    <property type="entry name" value="Outer membrane protein"/>
    <property type="match status" value="1"/>
</dbReference>
<sequence>MTRLLAAFFTALTMLATGQAADAQGRERIGYGWLATNDIFGDLHDRWQTGSVSTSRIWGRGWTGRLPQGFGEVLELRFNGRIVSPQNLSRPALGDRPFGGALSLGLHTHFARGAMDYAVGVDVVVTGPQTGLDDFQRFLHDYLGGRDISGQVRRNQVSNDVNPELVMEAGRDFALGGNATIRPFVEGRWGFETLARVGFDLTIGQRGRDGLLVRDPVTGQRYVAVQGNEAPGASFVFGADVAYVDSSELLNRDRGIQLTDARTRVRTGVNWQGKRGGTIFYGLTWLDKEFEAQKEGQLVGSVRLRLNF</sequence>
<feature type="signal peptide" evidence="1">
    <location>
        <begin position="1"/>
        <end position="20"/>
    </location>
</feature>
<organism evidence="2 3">
    <name type="scientific">Roseovarius atlanticus</name>
    <dbReference type="NCBI Taxonomy" id="1641875"/>
    <lineage>
        <taxon>Bacteria</taxon>
        <taxon>Pseudomonadati</taxon>
        <taxon>Pseudomonadota</taxon>
        <taxon>Alphaproteobacteria</taxon>
        <taxon>Rhodobacterales</taxon>
        <taxon>Roseobacteraceae</taxon>
        <taxon>Roseovarius</taxon>
    </lineage>
</organism>
<name>A0A0T5NWA9_9RHOB</name>
<dbReference type="AlphaFoldDB" id="A0A0T5NWA9"/>
<evidence type="ECO:0000313" key="2">
    <source>
        <dbReference type="EMBL" id="KRS13056.1"/>
    </source>
</evidence>